<evidence type="ECO:0000313" key="2">
    <source>
        <dbReference type="EMBL" id="ANU21991.1"/>
    </source>
</evidence>
<reference evidence="2" key="1">
    <citation type="submission" date="2016-10" db="EMBL/GenBank/DDBJ databases">
        <authorList>
            <person name="See-Too W.S."/>
        </authorList>
    </citation>
    <scope>NUCLEOTIDE SEQUENCE</scope>
    <source>
        <strain evidence="2">DSM 22276</strain>
    </source>
</reference>
<dbReference type="OrthoDB" id="2988875at2"/>
<evidence type="ECO:0000256" key="1">
    <source>
        <dbReference type="SAM" id="Coils"/>
    </source>
</evidence>
<keyword evidence="1" id="KW-0175">Coiled coil</keyword>
<dbReference type="STRING" id="414778.BCM40_00960"/>
<name>A0A1C7EE63_9BACL</name>
<dbReference type="RefSeq" id="WP_065525124.1">
    <property type="nucleotide sequence ID" value="NZ_CP016543.2"/>
</dbReference>
<dbReference type="AlphaFoldDB" id="A0A1C7EE63"/>
<keyword evidence="3" id="KW-1185">Reference proteome</keyword>
<accession>A0A1C7EE63</accession>
<dbReference type="Proteomes" id="UP000092495">
    <property type="component" value="Chromosome"/>
</dbReference>
<evidence type="ECO:0000313" key="3">
    <source>
        <dbReference type="Proteomes" id="UP000092495"/>
    </source>
</evidence>
<dbReference type="EMBL" id="CP016543">
    <property type="protein sequence ID" value="ANU21991.1"/>
    <property type="molecule type" value="Genomic_DNA"/>
</dbReference>
<gene>
    <name evidence="2" type="ORF">BCM40_00960</name>
</gene>
<organism evidence="2 3">
    <name type="scientific">Planococcus donghaensis</name>
    <dbReference type="NCBI Taxonomy" id="414778"/>
    <lineage>
        <taxon>Bacteria</taxon>
        <taxon>Bacillati</taxon>
        <taxon>Bacillota</taxon>
        <taxon>Bacilli</taxon>
        <taxon>Bacillales</taxon>
        <taxon>Caryophanaceae</taxon>
        <taxon>Planococcus</taxon>
    </lineage>
</organism>
<feature type="coiled-coil region" evidence="1">
    <location>
        <begin position="45"/>
        <end position="95"/>
    </location>
</feature>
<proteinExistence type="predicted"/>
<dbReference type="KEGG" id="pdg:BCM40_00960"/>
<protein>
    <submittedName>
        <fullName evidence="2">Uncharacterized protein</fullName>
    </submittedName>
</protein>
<sequence>MDLTDCRIETVIEAFVEEKDFQGAKGFLEKHSLTEEAWMSQVLEAEKKALALKEWRTEKQQIEEALAKEKDKKAVKKYEARLKELNQAVEESVKAE</sequence>